<feature type="region of interest" description="Disordered" evidence="1">
    <location>
        <begin position="10"/>
        <end position="47"/>
    </location>
</feature>
<gene>
    <name evidence="2" type="ORF">NPIL_428511</name>
</gene>
<dbReference type="EMBL" id="BMAW01047782">
    <property type="protein sequence ID" value="GFS62630.1"/>
    <property type="molecule type" value="Genomic_DNA"/>
</dbReference>
<dbReference type="AlphaFoldDB" id="A0A8X6K3R8"/>
<evidence type="ECO:0000313" key="3">
    <source>
        <dbReference type="Proteomes" id="UP000887013"/>
    </source>
</evidence>
<feature type="non-terminal residue" evidence="2">
    <location>
        <position position="1"/>
    </location>
</feature>
<evidence type="ECO:0000313" key="2">
    <source>
        <dbReference type="EMBL" id="GFS62630.1"/>
    </source>
</evidence>
<sequence length="71" mass="8246">FWLKRRILRKGSHGNSTDRSTTEEEKGVQTLLSTKDNSKEQVTHTNRPKRKYDECYLTFGYTSDAPVAVRI</sequence>
<reference evidence="2" key="1">
    <citation type="submission" date="2020-08" db="EMBL/GenBank/DDBJ databases">
        <title>Multicomponent nature underlies the extraordinary mechanical properties of spider dragline silk.</title>
        <authorList>
            <person name="Kono N."/>
            <person name="Nakamura H."/>
            <person name="Mori M."/>
            <person name="Yoshida Y."/>
            <person name="Ohtoshi R."/>
            <person name="Malay A.D."/>
            <person name="Moran D.A.P."/>
            <person name="Tomita M."/>
            <person name="Numata K."/>
            <person name="Arakawa K."/>
        </authorList>
    </citation>
    <scope>NUCLEOTIDE SEQUENCE</scope>
</reference>
<name>A0A8X6K3R8_NEPPI</name>
<accession>A0A8X6K3R8</accession>
<proteinExistence type="predicted"/>
<comment type="caution">
    <text evidence="2">The sequence shown here is derived from an EMBL/GenBank/DDBJ whole genome shotgun (WGS) entry which is preliminary data.</text>
</comment>
<keyword evidence="3" id="KW-1185">Reference proteome</keyword>
<protein>
    <submittedName>
        <fullName evidence="2">Uncharacterized protein</fullName>
    </submittedName>
</protein>
<organism evidence="2 3">
    <name type="scientific">Nephila pilipes</name>
    <name type="common">Giant wood spider</name>
    <name type="synonym">Nephila maculata</name>
    <dbReference type="NCBI Taxonomy" id="299642"/>
    <lineage>
        <taxon>Eukaryota</taxon>
        <taxon>Metazoa</taxon>
        <taxon>Ecdysozoa</taxon>
        <taxon>Arthropoda</taxon>
        <taxon>Chelicerata</taxon>
        <taxon>Arachnida</taxon>
        <taxon>Araneae</taxon>
        <taxon>Araneomorphae</taxon>
        <taxon>Entelegynae</taxon>
        <taxon>Araneoidea</taxon>
        <taxon>Nephilidae</taxon>
        <taxon>Nephila</taxon>
    </lineage>
</organism>
<dbReference type="Proteomes" id="UP000887013">
    <property type="component" value="Unassembled WGS sequence"/>
</dbReference>
<evidence type="ECO:0000256" key="1">
    <source>
        <dbReference type="SAM" id="MobiDB-lite"/>
    </source>
</evidence>